<proteinExistence type="predicted"/>
<keyword evidence="2" id="KW-1185">Reference proteome</keyword>
<dbReference type="EMBL" id="MU274960">
    <property type="protein sequence ID" value="KAI0083558.1"/>
    <property type="molecule type" value="Genomic_DNA"/>
</dbReference>
<accession>A0ACB8TNJ7</accession>
<organism evidence="1 2">
    <name type="scientific">Irpex rosettiformis</name>
    <dbReference type="NCBI Taxonomy" id="378272"/>
    <lineage>
        <taxon>Eukaryota</taxon>
        <taxon>Fungi</taxon>
        <taxon>Dikarya</taxon>
        <taxon>Basidiomycota</taxon>
        <taxon>Agaricomycotina</taxon>
        <taxon>Agaricomycetes</taxon>
        <taxon>Polyporales</taxon>
        <taxon>Irpicaceae</taxon>
        <taxon>Irpex</taxon>
    </lineage>
</organism>
<gene>
    <name evidence="1" type="ORF">BDY19DRAFT_651563</name>
</gene>
<comment type="caution">
    <text evidence="1">The sequence shown here is derived from an EMBL/GenBank/DDBJ whole genome shotgun (WGS) entry which is preliminary data.</text>
</comment>
<name>A0ACB8TNJ7_9APHY</name>
<protein>
    <submittedName>
        <fullName evidence="1">Uncharacterized protein</fullName>
    </submittedName>
</protein>
<evidence type="ECO:0000313" key="1">
    <source>
        <dbReference type="EMBL" id="KAI0083558.1"/>
    </source>
</evidence>
<reference evidence="1" key="1">
    <citation type="journal article" date="2021" name="Environ. Microbiol.">
        <title>Gene family expansions and transcriptome signatures uncover fungal adaptations to wood decay.</title>
        <authorList>
            <person name="Hage H."/>
            <person name="Miyauchi S."/>
            <person name="Viragh M."/>
            <person name="Drula E."/>
            <person name="Min B."/>
            <person name="Chaduli D."/>
            <person name="Navarro D."/>
            <person name="Favel A."/>
            <person name="Norest M."/>
            <person name="Lesage-Meessen L."/>
            <person name="Balint B."/>
            <person name="Merenyi Z."/>
            <person name="de Eugenio L."/>
            <person name="Morin E."/>
            <person name="Martinez A.T."/>
            <person name="Baldrian P."/>
            <person name="Stursova M."/>
            <person name="Martinez M.J."/>
            <person name="Novotny C."/>
            <person name="Magnuson J.K."/>
            <person name="Spatafora J.W."/>
            <person name="Maurice S."/>
            <person name="Pangilinan J."/>
            <person name="Andreopoulos W."/>
            <person name="LaButti K."/>
            <person name="Hundley H."/>
            <person name="Na H."/>
            <person name="Kuo A."/>
            <person name="Barry K."/>
            <person name="Lipzen A."/>
            <person name="Henrissat B."/>
            <person name="Riley R."/>
            <person name="Ahrendt S."/>
            <person name="Nagy L.G."/>
            <person name="Grigoriev I.V."/>
            <person name="Martin F."/>
            <person name="Rosso M.N."/>
        </authorList>
    </citation>
    <scope>NUCLEOTIDE SEQUENCE</scope>
    <source>
        <strain evidence="1">CBS 384.51</strain>
    </source>
</reference>
<sequence>MRILLTLTRDVYPTASRVPSTTPNKMHSSPKRNSRLYTNTDGIWTVYLTIPSNVYVFLMIGSYNTFAMVCICTATLLCYSLSFRASCGR</sequence>
<evidence type="ECO:0000313" key="2">
    <source>
        <dbReference type="Proteomes" id="UP001055072"/>
    </source>
</evidence>
<dbReference type="Proteomes" id="UP001055072">
    <property type="component" value="Unassembled WGS sequence"/>
</dbReference>